<reference evidence="1" key="1">
    <citation type="submission" date="2018-05" db="EMBL/GenBank/DDBJ databases">
        <title>Draft genome of Mucuna pruriens seed.</title>
        <authorList>
            <person name="Nnadi N.E."/>
            <person name="Vos R."/>
            <person name="Hasami M.H."/>
            <person name="Devisetty U.K."/>
            <person name="Aguiy J.C."/>
        </authorList>
    </citation>
    <scope>NUCLEOTIDE SEQUENCE [LARGE SCALE GENOMIC DNA]</scope>
    <source>
        <strain evidence="1">JCA_2017</strain>
    </source>
</reference>
<protein>
    <recommendedName>
        <fullName evidence="3">Mitochondrial protein</fullName>
    </recommendedName>
</protein>
<evidence type="ECO:0008006" key="3">
    <source>
        <dbReference type="Google" id="ProtNLM"/>
    </source>
</evidence>
<sequence>MAIDTMATPMTKFASWSEHLQHLEVLPQKIDYLGYVVSSTGVAMDPTKISSVFEWPINIDSSWGTCLWHLHYTNF</sequence>
<dbReference type="InterPro" id="IPR043502">
    <property type="entry name" value="DNA/RNA_pol_sf"/>
</dbReference>
<organism evidence="1 2">
    <name type="scientific">Mucuna pruriens</name>
    <name type="common">Velvet bean</name>
    <name type="synonym">Dolichos pruriens</name>
    <dbReference type="NCBI Taxonomy" id="157652"/>
    <lineage>
        <taxon>Eukaryota</taxon>
        <taxon>Viridiplantae</taxon>
        <taxon>Streptophyta</taxon>
        <taxon>Embryophyta</taxon>
        <taxon>Tracheophyta</taxon>
        <taxon>Spermatophyta</taxon>
        <taxon>Magnoliopsida</taxon>
        <taxon>eudicotyledons</taxon>
        <taxon>Gunneridae</taxon>
        <taxon>Pentapetalae</taxon>
        <taxon>rosids</taxon>
        <taxon>fabids</taxon>
        <taxon>Fabales</taxon>
        <taxon>Fabaceae</taxon>
        <taxon>Papilionoideae</taxon>
        <taxon>50 kb inversion clade</taxon>
        <taxon>NPAAA clade</taxon>
        <taxon>indigoferoid/millettioid clade</taxon>
        <taxon>Phaseoleae</taxon>
        <taxon>Mucuna</taxon>
    </lineage>
</organism>
<comment type="caution">
    <text evidence="1">The sequence shown here is derived from an EMBL/GenBank/DDBJ whole genome shotgun (WGS) entry which is preliminary data.</text>
</comment>
<feature type="non-terminal residue" evidence="1">
    <location>
        <position position="1"/>
    </location>
</feature>
<dbReference type="Proteomes" id="UP000257109">
    <property type="component" value="Unassembled WGS sequence"/>
</dbReference>
<accession>A0A371G2L2</accession>
<proteinExistence type="predicted"/>
<dbReference type="SUPFAM" id="SSF56672">
    <property type="entry name" value="DNA/RNA polymerases"/>
    <property type="match status" value="1"/>
</dbReference>
<gene>
    <name evidence="1" type="ORF">CR513_34137</name>
</gene>
<dbReference type="AlphaFoldDB" id="A0A371G2L2"/>
<evidence type="ECO:0000313" key="1">
    <source>
        <dbReference type="EMBL" id="RDX84768.1"/>
    </source>
</evidence>
<dbReference type="EMBL" id="QJKJ01006956">
    <property type="protein sequence ID" value="RDX84768.1"/>
    <property type="molecule type" value="Genomic_DNA"/>
</dbReference>
<keyword evidence="2" id="KW-1185">Reference proteome</keyword>
<evidence type="ECO:0000313" key="2">
    <source>
        <dbReference type="Proteomes" id="UP000257109"/>
    </source>
</evidence>
<name>A0A371G2L2_MUCPR</name>